<reference evidence="7" key="1">
    <citation type="submission" date="2020-10" db="EMBL/GenBank/DDBJ databases">
        <authorList>
            <person name="Gilroy R."/>
        </authorList>
    </citation>
    <scope>NUCLEOTIDE SEQUENCE</scope>
    <source>
        <strain evidence="7">ChiGjej1B1-2707</strain>
    </source>
</reference>
<evidence type="ECO:0000256" key="2">
    <source>
        <dbReference type="ARBA" id="ARBA00022485"/>
    </source>
</evidence>
<evidence type="ECO:0000256" key="1">
    <source>
        <dbReference type="ARBA" id="ARBA00001966"/>
    </source>
</evidence>
<dbReference type="InterPro" id="IPR017900">
    <property type="entry name" value="4Fe4S_Fe_S_CS"/>
</dbReference>
<evidence type="ECO:0000256" key="5">
    <source>
        <dbReference type="ARBA" id="ARBA00023014"/>
    </source>
</evidence>
<dbReference type="PROSITE" id="PS00198">
    <property type="entry name" value="4FE4S_FER_1"/>
    <property type="match status" value="2"/>
</dbReference>
<keyword evidence="2" id="KW-0004">4Fe-4S</keyword>
<proteinExistence type="predicted"/>
<sequence>MPNLNDIMEMAELLETKAVFVSPDRCVTVRNRNASCRKCLEACPVEGALELGMNKLEFNSAFCVECGACTTVCPTEALAPTKPIDGDLAEGIASAMEHAGGHAVFACARVSSHGEGNPEKYAEVPCLGRIEECLLLNVAADGAAAITLVDGNCRTCKYRYTSAGTQDTVDSANSLLESWGAAVRVERASEWPDEVRLRDDDTVALGESRRAFFLRGKEKAKEGAKSTVLKALRQGEKIPTLRERLRVAEDGALPHFEAERRPRTLDALDRLGEPCEPELFTRLWGRVEIDADACSGCRMCTVFCPTGALVLSKEKPPVPEASEGEDESAKAQKEREAARGQYLEFSTADCVQCNSCADICLKKCLTVDPVVRTEELMSFEPRLIWIPSMQKNNMLGKGLRGRK</sequence>
<keyword evidence="4" id="KW-0408">Iron</keyword>
<dbReference type="Gene3D" id="3.30.70.20">
    <property type="match status" value="2"/>
</dbReference>
<comment type="caution">
    <text evidence="7">The sequence shown here is derived from an EMBL/GenBank/DDBJ whole genome shotgun (WGS) entry which is preliminary data.</text>
</comment>
<dbReference type="Proteomes" id="UP000824261">
    <property type="component" value="Unassembled WGS sequence"/>
</dbReference>
<dbReference type="Pfam" id="PF13237">
    <property type="entry name" value="Fer4_10"/>
    <property type="match status" value="1"/>
</dbReference>
<dbReference type="Pfam" id="PF12838">
    <property type="entry name" value="Fer4_7"/>
    <property type="match status" value="1"/>
</dbReference>
<evidence type="ECO:0000256" key="4">
    <source>
        <dbReference type="ARBA" id="ARBA00023004"/>
    </source>
</evidence>
<accession>A0A9D1A0Z8</accession>
<keyword evidence="5" id="KW-0411">Iron-sulfur</keyword>
<dbReference type="PROSITE" id="PS51379">
    <property type="entry name" value="4FE4S_FER_2"/>
    <property type="match status" value="3"/>
</dbReference>
<keyword evidence="3" id="KW-0479">Metal-binding</keyword>
<dbReference type="InterPro" id="IPR017896">
    <property type="entry name" value="4Fe4S_Fe-S-bd"/>
</dbReference>
<feature type="domain" description="4Fe-4S ferredoxin-type" evidence="6">
    <location>
        <begin position="54"/>
        <end position="83"/>
    </location>
</feature>
<dbReference type="GO" id="GO:0046872">
    <property type="term" value="F:metal ion binding"/>
    <property type="evidence" value="ECO:0007669"/>
    <property type="project" value="UniProtKB-KW"/>
</dbReference>
<evidence type="ECO:0000313" key="7">
    <source>
        <dbReference type="EMBL" id="HIR00896.1"/>
    </source>
</evidence>
<organism evidence="7 8">
    <name type="scientific">Candidatus Aveggerthella stercoripullorum</name>
    <dbReference type="NCBI Taxonomy" id="2840688"/>
    <lineage>
        <taxon>Bacteria</taxon>
        <taxon>Bacillati</taxon>
        <taxon>Actinomycetota</taxon>
        <taxon>Coriobacteriia</taxon>
        <taxon>Eggerthellales</taxon>
        <taxon>Eggerthellaceae</taxon>
        <taxon>Eggerthellaceae incertae sedis</taxon>
        <taxon>Candidatus Aveggerthella</taxon>
    </lineage>
</organism>
<gene>
    <name evidence="7" type="ORF">IAA69_01255</name>
</gene>
<dbReference type="EMBL" id="DVGB01000012">
    <property type="protein sequence ID" value="HIR00896.1"/>
    <property type="molecule type" value="Genomic_DNA"/>
</dbReference>
<dbReference type="AlphaFoldDB" id="A0A9D1A0Z8"/>
<evidence type="ECO:0000256" key="3">
    <source>
        <dbReference type="ARBA" id="ARBA00022723"/>
    </source>
</evidence>
<comment type="cofactor">
    <cofactor evidence="1">
        <name>[4Fe-4S] cluster</name>
        <dbReference type="ChEBI" id="CHEBI:49883"/>
    </cofactor>
</comment>
<dbReference type="InterPro" id="IPR050157">
    <property type="entry name" value="PSI_iron-sulfur_center"/>
</dbReference>
<dbReference type="PANTHER" id="PTHR24960:SF79">
    <property type="entry name" value="PHOTOSYSTEM I IRON-SULFUR CENTER"/>
    <property type="match status" value="1"/>
</dbReference>
<evidence type="ECO:0000313" key="8">
    <source>
        <dbReference type="Proteomes" id="UP000824261"/>
    </source>
</evidence>
<dbReference type="GO" id="GO:0051539">
    <property type="term" value="F:4 iron, 4 sulfur cluster binding"/>
    <property type="evidence" value="ECO:0007669"/>
    <property type="project" value="UniProtKB-KW"/>
</dbReference>
<feature type="domain" description="4Fe-4S ferredoxin-type" evidence="6">
    <location>
        <begin position="285"/>
        <end position="314"/>
    </location>
</feature>
<reference evidence="7" key="2">
    <citation type="journal article" date="2021" name="PeerJ">
        <title>Extensive microbial diversity within the chicken gut microbiome revealed by metagenomics and culture.</title>
        <authorList>
            <person name="Gilroy R."/>
            <person name="Ravi A."/>
            <person name="Getino M."/>
            <person name="Pursley I."/>
            <person name="Horton D.L."/>
            <person name="Alikhan N.F."/>
            <person name="Baker D."/>
            <person name="Gharbi K."/>
            <person name="Hall N."/>
            <person name="Watson M."/>
            <person name="Adriaenssens E.M."/>
            <person name="Foster-Nyarko E."/>
            <person name="Jarju S."/>
            <person name="Secka A."/>
            <person name="Antonio M."/>
            <person name="Oren A."/>
            <person name="Chaudhuri R.R."/>
            <person name="La Ragione R."/>
            <person name="Hildebrand F."/>
            <person name="Pallen M.J."/>
        </authorList>
    </citation>
    <scope>NUCLEOTIDE SEQUENCE</scope>
    <source>
        <strain evidence="7">ChiGjej1B1-2707</strain>
    </source>
</reference>
<dbReference type="PANTHER" id="PTHR24960">
    <property type="entry name" value="PHOTOSYSTEM I IRON-SULFUR CENTER-RELATED"/>
    <property type="match status" value="1"/>
</dbReference>
<protein>
    <submittedName>
        <fullName evidence="7">4Fe-4S binding protein</fullName>
    </submittedName>
</protein>
<feature type="domain" description="4Fe-4S ferredoxin-type" evidence="6">
    <location>
        <begin position="341"/>
        <end position="370"/>
    </location>
</feature>
<dbReference type="SUPFAM" id="SSF54862">
    <property type="entry name" value="4Fe-4S ferredoxins"/>
    <property type="match status" value="2"/>
</dbReference>
<name>A0A9D1A0Z8_9ACTN</name>
<evidence type="ECO:0000259" key="6">
    <source>
        <dbReference type="PROSITE" id="PS51379"/>
    </source>
</evidence>